<sequence length="128" mass="14102">MRTPGPQPDTPIPHVRGHCHDDLLWVIALSGDIEDAVVALVEEATLRAERATAHLLVYDLDAMGFCDSSLLNHLLRTARQRHVVLAGTNPFMDRLLDVTGVAHVFTRVATLDAARSLTSDERAVDDRQ</sequence>
<gene>
    <name evidence="2" type="ORF">DWB77_00167</name>
</gene>
<dbReference type="SUPFAM" id="SSF52091">
    <property type="entry name" value="SpoIIaa-like"/>
    <property type="match status" value="1"/>
</dbReference>
<dbReference type="InterPro" id="IPR036513">
    <property type="entry name" value="STAS_dom_sf"/>
</dbReference>
<dbReference type="AlphaFoldDB" id="A0A387HAS6"/>
<feature type="domain" description="STAS" evidence="1">
    <location>
        <begin position="26"/>
        <end position="127"/>
    </location>
</feature>
<evidence type="ECO:0000259" key="1">
    <source>
        <dbReference type="PROSITE" id="PS50801"/>
    </source>
</evidence>
<keyword evidence="3" id="KW-1185">Reference proteome</keyword>
<dbReference type="CDD" id="cd07043">
    <property type="entry name" value="STAS_anti-anti-sigma_factors"/>
    <property type="match status" value="1"/>
</dbReference>
<evidence type="ECO:0000313" key="2">
    <source>
        <dbReference type="EMBL" id="AYG78060.1"/>
    </source>
</evidence>
<dbReference type="Proteomes" id="UP000271554">
    <property type="component" value="Chromosome"/>
</dbReference>
<name>A0A387HAS6_9ACTN</name>
<dbReference type="Gene3D" id="3.30.750.24">
    <property type="entry name" value="STAS domain"/>
    <property type="match status" value="1"/>
</dbReference>
<dbReference type="InterPro" id="IPR002645">
    <property type="entry name" value="STAS_dom"/>
</dbReference>
<evidence type="ECO:0000313" key="3">
    <source>
        <dbReference type="Proteomes" id="UP000271554"/>
    </source>
</evidence>
<dbReference type="PROSITE" id="PS50801">
    <property type="entry name" value="STAS"/>
    <property type="match status" value="1"/>
</dbReference>
<dbReference type="RefSeq" id="WP_162952309.1">
    <property type="nucleotide sequence ID" value="NZ_CP032698.1"/>
</dbReference>
<dbReference type="Pfam" id="PF01740">
    <property type="entry name" value="STAS"/>
    <property type="match status" value="1"/>
</dbReference>
<dbReference type="EMBL" id="CP032698">
    <property type="protein sequence ID" value="AYG78060.1"/>
    <property type="molecule type" value="Genomic_DNA"/>
</dbReference>
<organism evidence="2 3">
    <name type="scientific">Streptomyces hundungensis</name>
    <dbReference type="NCBI Taxonomy" id="1077946"/>
    <lineage>
        <taxon>Bacteria</taxon>
        <taxon>Bacillati</taxon>
        <taxon>Actinomycetota</taxon>
        <taxon>Actinomycetes</taxon>
        <taxon>Kitasatosporales</taxon>
        <taxon>Streptomycetaceae</taxon>
        <taxon>Streptomyces</taxon>
    </lineage>
</organism>
<proteinExistence type="predicted"/>
<accession>A0A387HAS6</accession>
<protein>
    <recommendedName>
        <fullName evidence="1">STAS domain-containing protein</fullName>
    </recommendedName>
</protein>
<reference evidence="2 3" key="1">
    <citation type="submission" date="2018-10" db="EMBL/GenBank/DDBJ databases">
        <title>Relationship between Morphology and Antimicrobial Activity in Streptomyces.</title>
        <authorList>
            <person name="Kang H.J."/>
            <person name="Kim S.B."/>
        </authorList>
    </citation>
    <scope>NUCLEOTIDE SEQUENCE [LARGE SCALE GENOMIC DNA]</scope>
    <source>
        <strain evidence="2 3">BH38</strain>
    </source>
</reference>
<dbReference type="KEGG" id="shun:DWB77_00167"/>